<keyword evidence="3" id="KW-1185">Reference proteome</keyword>
<dbReference type="RefSeq" id="WP_378050737.1">
    <property type="nucleotide sequence ID" value="NZ_JBHMDN010000029.1"/>
</dbReference>
<proteinExistence type="predicted"/>
<feature type="compositionally biased region" description="Gly residues" evidence="1">
    <location>
        <begin position="178"/>
        <end position="188"/>
    </location>
</feature>
<feature type="compositionally biased region" description="Gly residues" evidence="1">
    <location>
        <begin position="199"/>
        <end position="210"/>
    </location>
</feature>
<feature type="compositionally biased region" description="Basic residues" evidence="1">
    <location>
        <begin position="223"/>
        <end position="235"/>
    </location>
</feature>
<feature type="region of interest" description="Disordered" evidence="1">
    <location>
        <begin position="403"/>
        <end position="424"/>
    </location>
</feature>
<evidence type="ECO:0000256" key="1">
    <source>
        <dbReference type="SAM" id="MobiDB-lite"/>
    </source>
</evidence>
<feature type="compositionally biased region" description="Basic and acidic residues" evidence="1">
    <location>
        <begin position="153"/>
        <end position="164"/>
    </location>
</feature>
<name>A0ABW2FHM2_9BACL</name>
<protein>
    <submittedName>
        <fullName evidence="2">Uncharacterized protein</fullName>
    </submittedName>
</protein>
<dbReference type="EMBL" id="JBHTAI010000017">
    <property type="protein sequence ID" value="MFC7151659.1"/>
    <property type="molecule type" value="Genomic_DNA"/>
</dbReference>
<reference evidence="3" key="1">
    <citation type="journal article" date="2019" name="Int. J. Syst. Evol. Microbiol.">
        <title>The Global Catalogue of Microorganisms (GCM) 10K type strain sequencing project: providing services to taxonomists for standard genome sequencing and annotation.</title>
        <authorList>
            <consortium name="The Broad Institute Genomics Platform"/>
            <consortium name="The Broad Institute Genome Sequencing Center for Infectious Disease"/>
            <person name="Wu L."/>
            <person name="Ma J."/>
        </authorList>
    </citation>
    <scope>NUCLEOTIDE SEQUENCE [LARGE SCALE GENOMIC DNA]</scope>
    <source>
        <strain evidence="3">KCTC 12907</strain>
    </source>
</reference>
<accession>A0ABW2FHM2</accession>
<evidence type="ECO:0000313" key="3">
    <source>
        <dbReference type="Proteomes" id="UP001596378"/>
    </source>
</evidence>
<feature type="region of interest" description="Disordered" evidence="1">
    <location>
        <begin position="153"/>
        <end position="275"/>
    </location>
</feature>
<sequence>MAGEEIEIIINANGVARTEQVFKSVDKYLERIHRRVDKLGRMRVYPMARLNDRVTPQIEKINRLLNRLTGQIRRVTIVPVIRFEALTKLSAELETAFKPSLEVKVKANISEALKVVATLKAKLSESLKLKVVLRLRASLTVFVKRIIKEKRDTVRNGPPGKDKSCPPNTGKCKCPPGKGKGTGVGPGKGKCLPDKGKSGPSGGSRGGKGGLFPCPPCPDKGGRRQRPAKDTRRKMPLSEQEPTKGGMRTGKPGGTKTGGMKTSTLPGTPKPKGLLGKVTEGARGLLGGKAASGLGKATKIAGKAIKPLGFITDAVDILGAKPGEERNKAIRSAAGGWAGAAAGAATGAAIGSIIPGVGTAIGGLVGGAIGGLGGSAIAENIGSIGKSIGDFGKKMTGLFSWGKKKKKEEEDPAALPAPEMPGTSTHLMPVPSTVGGPSSVSPGPLNVNLPVGAVQLTVQGMDLNYEELSAMIGSKVADSIRQAMENRA</sequence>
<evidence type="ECO:0000313" key="2">
    <source>
        <dbReference type="EMBL" id="MFC7151659.1"/>
    </source>
</evidence>
<feature type="compositionally biased region" description="Low complexity" evidence="1">
    <location>
        <begin position="165"/>
        <end position="177"/>
    </location>
</feature>
<dbReference type="PANTHER" id="PTHR21525:SF9">
    <property type="entry name" value="CHANNEL_COLICIN DOMAIN-CONTAINING PROTEIN"/>
    <property type="match status" value="1"/>
</dbReference>
<dbReference type="PANTHER" id="PTHR21525">
    <property type="entry name" value="MOTILE SPERM PROTEIN"/>
    <property type="match status" value="1"/>
</dbReference>
<dbReference type="Proteomes" id="UP001596378">
    <property type="component" value="Unassembled WGS sequence"/>
</dbReference>
<feature type="compositionally biased region" description="Gly residues" evidence="1">
    <location>
        <begin position="247"/>
        <end position="257"/>
    </location>
</feature>
<organism evidence="2 3">
    <name type="scientific">Cohnella cellulosilytica</name>
    <dbReference type="NCBI Taxonomy" id="986710"/>
    <lineage>
        <taxon>Bacteria</taxon>
        <taxon>Bacillati</taxon>
        <taxon>Bacillota</taxon>
        <taxon>Bacilli</taxon>
        <taxon>Bacillales</taxon>
        <taxon>Paenibacillaceae</taxon>
        <taxon>Cohnella</taxon>
    </lineage>
</organism>
<comment type="caution">
    <text evidence="2">The sequence shown here is derived from an EMBL/GenBank/DDBJ whole genome shotgun (WGS) entry which is preliminary data.</text>
</comment>
<gene>
    <name evidence="2" type="ORF">ACFQMJ_24230</name>
</gene>